<dbReference type="Pfam" id="PF08020">
    <property type="entry name" value="DUF1706"/>
    <property type="match status" value="1"/>
</dbReference>
<dbReference type="PATRIC" id="fig|1357400.3.peg.951"/>
<dbReference type="Gene3D" id="1.20.120.450">
    <property type="entry name" value="dinb family like domain"/>
    <property type="match status" value="1"/>
</dbReference>
<dbReference type="Proteomes" id="UP000018731">
    <property type="component" value="Unassembled WGS sequence"/>
</dbReference>
<accession>V8CA54</accession>
<protein>
    <recommendedName>
        <fullName evidence="3">DinB-like domain-containing protein</fullName>
    </recommendedName>
</protein>
<dbReference type="PANTHER" id="PTHR40658">
    <property type="match status" value="1"/>
</dbReference>
<organism evidence="1 2">
    <name type="scientific">Helicobacter macacae MIT 99-5501</name>
    <dbReference type="NCBI Taxonomy" id="1357400"/>
    <lineage>
        <taxon>Bacteria</taxon>
        <taxon>Pseudomonadati</taxon>
        <taxon>Campylobacterota</taxon>
        <taxon>Epsilonproteobacteria</taxon>
        <taxon>Campylobacterales</taxon>
        <taxon>Helicobacteraceae</taxon>
        <taxon>Helicobacter</taxon>
    </lineage>
</organism>
<dbReference type="AlphaFoldDB" id="V8CA54"/>
<dbReference type="EMBL" id="AZJI01000004">
    <property type="protein sequence ID" value="ETD23942.1"/>
    <property type="molecule type" value="Genomic_DNA"/>
</dbReference>
<evidence type="ECO:0000313" key="2">
    <source>
        <dbReference type="Proteomes" id="UP000018731"/>
    </source>
</evidence>
<sequence length="180" mass="20682">MPRPQNKDELIKAINAEFSKLCKIVDETPKDILNKDFINPLPSNSRDKNARDVLIHLYEWQVMLQNFISNNLDFKGGKFTPKAEISPFLPPPYNWHTYPKLNVEIWQKHQSTDFESALDLLESSHQSILSIAQKFSDNELFDKKHFAFTGTTNLGSYVISASCSHYAWAIKQLKSGLKHS</sequence>
<dbReference type="OrthoDB" id="5347938at2"/>
<dbReference type="PANTHER" id="PTHR40658:SF4">
    <property type="entry name" value="HYPOTHETICAL CYTOSOLIC PROTEIN"/>
    <property type="match status" value="1"/>
</dbReference>
<reference evidence="1 2" key="1">
    <citation type="journal article" date="2014" name="Genome Announc.">
        <title>Draft genome sequences of six enterohepatic helicobacter species isolated from humans and one from rhesus macaques.</title>
        <authorList>
            <person name="Shen Z."/>
            <person name="Sheh A."/>
            <person name="Young S.K."/>
            <person name="Abouelliel A."/>
            <person name="Ward D.V."/>
            <person name="Earl A.M."/>
            <person name="Fox J.G."/>
        </authorList>
    </citation>
    <scope>NUCLEOTIDE SEQUENCE [LARGE SCALE GENOMIC DNA]</scope>
    <source>
        <strain evidence="1 2">MIT 99-5501</strain>
    </source>
</reference>
<dbReference type="InterPro" id="IPR034660">
    <property type="entry name" value="DinB/YfiT-like"/>
</dbReference>
<dbReference type="STRING" id="1357400.HMPREF2086_00688"/>
<dbReference type="HOGENOM" id="CLU_133748_0_0_7"/>
<name>V8CA54_9HELI</name>
<evidence type="ECO:0008006" key="3">
    <source>
        <dbReference type="Google" id="ProtNLM"/>
    </source>
</evidence>
<dbReference type="RefSeq" id="WP_023927413.1">
    <property type="nucleotide sequence ID" value="NZ_KI669454.1"/>
</dbReference>
<evidence type="ECO:0000313" key="1">
    <source>
        <dbReference type="EMBL" id="ETD23942.1"/>
    </source>
</evidence>
<keyword evidence="2" id="KW-1185">Reference proteome</keyword>
<proteinExistence type="predicted"/>
<comment type="caution">
    <text evidence="1">The sequence shown here is derived from an EMBL/GenBank/DDBJ whole genome shotgun (WGS) entry which is preliminary data.</text>
</comment>
<gene>
    <name evidence="1" type="ORF">HMPREF2086_00688</name>
</gene>
<dbReference type="eggNOG" id="COG4283">
    <property type="taxonomic scope" value="Bacteria"/>
</dbReference>
<dbReference type="InterPro" id="IPR012550">
    <property type="entry name" value="DUF1706"/>
</dbReference>